<dbReference type="Pfam" id="PF01750">
    <property type="entry name" value="HycI"/>
    <property type="match status" value="1"/>
</dbReference>
<comment type="similarity">
    <text evidence="1">Belongs to the peptidase A31 family.</text>
</comment>
<evidence type="ECO:0000256" key="2">
    <source>
        <dbReference type="ARBA" id="ARBA00022596"/>
    </source>
</evidence>
<feature type="binding site" evidence="7">
    <location>
        <position position="69"/>
    </location>
    <ligand>
        <name>Ni(2+)</name>
        <dbReference type="ChEBI" id="CHEBI:49786"/>
    </ligand>
</feature>
<dbReference type="InterPro" id="IPR000671">
    <property type="entry name" value="Peptidase_A31"/>
</dbReference>
<evidence type="ECO:0000256" key="5">
    <source>
        <dbReference type="ARBA" id="ARBA00022750"/>
    </source>
</evidence>
<dbReference type="PANTHER" id="PTHR30302">
    <property type="entry name" value="HYDROGENASE 1 MATURATION PROTEASE"/>
    <property type="match status" value="1"/>
</dbReference>
<sequence>MKTMENNKKITVLGIGNLLYSDEGVGIHILPLLEEQLSHYENVEVLEGSTDGMRLLGTIEETDYLIIIDAIHAGKDAGTIITLVDDEIPAYFGVKMSIHQLGFQEVLSAAKIRETCPKHMIMFGIQPASLELGLQLSHIVQAQLPQLAEKVVQQVKKWCEAS</sequence>
<keyword evidence="2 7" id="KW-0533">Nickel</keyword>
<keyword evidence="3" id="KW-0645">Protease</keyword>
<accession>A0A4R1QEI0</accession>
<protein>
    <submittedName>
        <fullName evidence="8">Hydrogenase 2 maturation peptidase</fullName>
    </submittedName>
</protein>
<keyword evidence="6" id="KW-0378">Hydrolase</keyword>
<feature type="binding site" evidence="7">
    <location>
        <position position="99"/>
    </location>
    <ligand>
        <name>Ni(2+)</name>
        <dbReference type="ChEBI" id="CHEBI:49786"/>
    </ligand>
</feature>
<gene>
    <name evidence="8" type="ORF">EDD69_11035</name>
</gene>
<dbReference type="SUPFAM" id="SSF53163">
    <property type="entry name" value="HybD-like"/>
    <property type="match status" value="1"/>
</dbReference>
<dbReference type="PANTHER" id="PTHR30302:SF1">
    <property type="entry name" value="HYDROGENASE 2 MATURATION PROTEASE"/>
    <property type="match status" value="1"/>
</dbReference>
<dbReference type="InterPro" id="IPR023430">
    <property type="entry name" value="Pept_HybD-like_dom_sf"/>
</dbReference>
<keyword evidence="4 7" id="KW-0479">Metal-binding</keyword>
<evidence type="ECO:0000256" key="4">
    <source>
        <dbReference type="ARBA" id="ARBA00022723"/>
    </source>
</evidence>
<organism evidence="8 9">
    <name type="scientific">Thermolongibacillus altinsuensis</name>
    <dbReference type="NCBI Taxonomy" id="575256"/>
    <lineage>
        <taxon>Bacteria</taxon>
        <taxon>Bacillati</taxon>
        <taxon>Bacillota</taxon>
        <taxon>Bacilli</taxon>
        <taxon>Bacillales</taxon>
        <taxon>Anoxybacillaceae</taxon>
        <taxon>Thermolongibacillus</taxon>
    </lineage>
</organism>
<dbReference type="EMBL" id="SLUL01000010">
    <property type="protein sequence ID" value="TCL48029.1"/>
    <property type="molecule type" value="Genomic_DNA"/>
</dbReference>
<keyword evidence="9" id="KW-1185">Reference proteome</keyword>
<reference evidence="8 9" key="1">
    <citation type="submission" date="2019-03" db="EMBL/GenBank/DDBJ databases">
        <title>Genomic Encyclopedia of Type Strains, Phase IV (KMG-IV): sequencing the most valuable type-strain genomes for metagenomic binning, comparative biology and taxonomic classification.</title>
        <authorList>
            <person name="Goeker M."/>
        </authorList>
    </citation>
    <scope>NUCLEOTIDE SEQUENCE [LARGE SCALE GENOMIC DNA]</scope>
    <source>
        <strain evidence="8 9">DSM 24979</strain>
    </source>
</reference>
<dbReference type="AlphaFoldDB" id="A0A4R1QEI0"/>
<dbReference type="CDD" id="cd06062">
    <property type="entry name" value="H2MP_MemB-H2up"/>
    <property type="match status" value="1"/>
</dbReference>
<evidence type="ECO:0000256" key="3">
    <source>
        <dbReference type="ARBA" id="ARBA00022670"/>
    </source>
</evidence>
<feature type="binding site" evidence="7">
    <location>
        <position position="23"/>
    </location>
    <ligand>
        <name>Ni(2+)</name>
        <dbReference type="ChEBI" id="CHEBI:49786"/>
    </ligand>
</feature>
<dbReference type="InterPro" id="IPR004419">
    <property type="entry name" value="Pept_A31_hyd_express"/>
</dbReference>
<evidence type="ECO:0000313" key="9">
    <source>
        <dbReference type="Proteomes" id="UP000295658"/>
    </source>
</evidence>
<dbReference type="PRINTS" id="PR00446">
    <property type="entry name" value="HYDRGNUPTAKE"/>
</dbReference>
<dbReference type="GO" id="GO:0008047">
    <property type="term" value="F:enzyme activator activity"/>
    <property type="evidence" value="ECO:0007669"/>
    <property type="project" value="InterPro"/>
</dbReference>
<dbReference type="FunFam" id="3.40.50.1450:FF:000002">
    <property type="entry name" value="Hydrogenase 1 maturation protease"/>
    <property type="match status" value="1"/>
</dbReference>
<dbReference type="GO" id="GO:0004190">
    <property type="term" value="F:aspartic-type endopeptidase activity"/>
    <property type="evidence" value="ECO:0007669"/>
    <property type="project" value="UniProtKB-KW"/>
</dbReference>
<evidence type="ECO:0000256" key="7">
    <source>
        <dbReference type="PIRSR" id="PIRSR604419-1"/>
    </source>
</evidence>
<evidence type="ECO:0000313" key="8">
    <source>
        <dbReference type="EMBL" id="TCL48029.1"/>
    </source>
</evidence>
<evidence type="ECO:0000256" key="6">
    <source>
        <dbReference type="ARBA" id="ARBA00022801"/>
    </source>
</evidence>
<dbReference type="Proteomes" id="UP000295658">
    <property type="component" value="Unassembled WGS sequence"/>
</dbReference>
<dbReference type="NCBIfam" id="TIGR00140">
    <property type="entry name" value="hupD"/>
    <property type="match status" value="1"/>
</dbReference>
<proteinExistence type="inferred from homology"/>
<name>A0A4R1QEI0_9BACL</name>
<dbReference type="GO" id="GO:0046872">
    <property type="term" value="F:metal ion binding"/>
    <property type="evidence" value="ECO:0007669"/>
    <property type="project" value="UniProtKB-KW"/>
</dbReference>
<dbReference type="GO" id="GO:0016485">
    <property type="term" value="P:protein processing"/>
    <property type="evidence" value="ECO:0007669"/>
    <property type="project" value="InterPro"/>
</dbReference>
<comment type="caution">
    <text evidence="8">The sequence shown here is derived from an EMBL/GenBank/DDBJ whole genome shotgun (WGS) entry which is preliminary data.</text>
</comment>
<dbReference type="NCBIfam" id="TIGR00072">
    <property type="entry name" value="hydrog_prot"/>
    <property type="match status" value="1"/>
</dbReference>
<dbReference type="Gene3D" id="3.40.50.1450">
    <property type="entry name" value="HybD-like"/>
    <property type="match status" value="1"/>
</dbReference>
<evidence type="ECO:0000256" key="1">
    <source>
        <dbReference type="ARBA" id="ARBA00006814"/>
    </source>
</evidence>
<keyword evidence="5" id="KW-0064">Aspartyl protease</keyword>